<reference evidence="2 3" key="1">
    <citation type="journal article" date="2019" name="Int. J. Syst. Evol. Microbiol.">
        <title>The Global Catalogue of Microorganisms (GCM) 10K type strain sequencing project: providing services to taxonomists for standard genome sequencing and annotation.</title>
        <authorList>
            <consortium name="The Broad Institute Genomics Platform"/>
            <consortium name="The Broad Institute Genome Sequencing Center for Infectious Disease"/>
            <person name="Wu L."/>
            <person name="Ma J."/>
        </authorList>
    </citation>
    <scope>NUCLEOTIDE SEQUENCE [LARGE SCALE GENOMIC DNA]</scope>
    <source>
        <strain evidence="2 3">RDMS1</strain>
    </source>
</reference>
<feature type="region of interest" description="Disordered" evidence="1">
    <location>
        <begin position="1"/>
        <end position="20"/>
    </location>
</feature>
<keyword evidence="3" id="KW-1185">Reference proteome</keyword>
<name>A0ABD5YUA5_9EURY</name>
<dbReference type="RefSeq" id="WP_248910654.1">
    <property type="nucleotide sequence ID" value="NZ_CP109981.1"/>
</dbReference>
<comment type="caution">
    <text evidence="2">The sequence shown here is derived from an EMBL/GenBank/DDBJ whole genome shotgun (WGS) entry which is preliminary data.</text>
</comment>
<protein>
    <recommendedName>
        <fullName evidence="4">Transposase</fullName>
    </recommendedName>
</protein>
<evidence type="ECO:0008006" key="4">
    <source>
        <dbReference type="Google" id="ProtNLM"/>
    </source>
</evidence>
<organism evidence="2 3">
    <name type="scientific">Halocatena marina</name>
    <dbReference type="NCBI Taxonomy" id="2934937"/>
    <lineage>
        <taxon>Archaea</taxon>
        <taxon>Methanobacteriati</taxon>
        <taxon>Methanobacteriota</taxon>
        <taxon>Stenosarchaea group</taxon>
        <taxon>Halobacteria</taxon>
        <taxon>Halobacteriales</taxon>
        <taxon>Natronomonadaceae</taxon>
        <taxon>Halocatena</taxon>
    </lineage>
</organism>
<accession>A0ABD5YUA5</accession>
<dbReference type="Proteomes" id="UP001596417">
    <property type="component" value="Unassembled WGS sequence"/>
</dbReference>
<dbReference type="GeneID" id="76202513"/>
<feature type="region of interest" description="Disordered" evidence="1">
    <location>
        <begin position="29"/>
        <end position="49"/>
    </location>
</feature>
<sequence>MAMVTGRLQPQRSVDQKERTVDETLFAQFREKHLGQRDDSNREGSDVPS</sequence>
<dbReference type="EMBL" id="JBHTAX010000005">
    <property type="protein sequence ID" value="MFC7192819.1"/>
    <property type="molecule type" value="Genomic_DNA"/>
</dbReference>
<gene>
    <name evidence="2" type="ORF">ACFQL7_25410</name>
</gene>
<evidence type="ECO:0000313" key="2">
    <source>
        <dbReference type="EMBL" id="MFC7192819.1"/>
    </source>
</evidence>
<proteinExistence type="predicted"/>
<evidence type="ECO:0000313" key="3">
    <source>
        <dbReference type="Proteomes" id="UP001596417"/>
    </source>
</evidence>
<dbReference type="AlphaFoldDB" id="A0ABD5YUA5"/>
<evidence type="ECO:0000256" key="1">
    <source>
        <dbReference type="SAM" id="MobiDB-lite"/>
    </source>
</evidence>